<keyword evidence="2 8" id="KW-0813">Transport</keyword>
<proteinExistence type="inferred from homology"/>
<evidence type="ECO:0000259" key="9">
    <source>
        <dbReference type="PROSITE" id="PS50928"/>
    </source>
</evidence>
<evidence type="ECO:0000256" key="1">
    <source>
        <dbReference type="ARBA" id="ARBA00004651"/>
    </source>
</evidence>
<feature type="transmembrane region" description="Helical" evidence="8">
    <location>
        <begin position="187"/>
        <end position="207"/>
    </location>
</feature>
<comment type="similarity">
    <text evidence="8">Belongs to the binding-protein-dependent transport system permease family.</text>
</comment>
<accession>A0A660CCX4</accession>
<protein>
    <submittedName>
        <fullName evidence="10">Polar amino acid transport system permease protein</fullName>
    </submittedName>
</protein>
<dbReference type="InterPro" id="IPR035906">
    <property type="entry name" value="MetI-like_sf"/>
</dbReference>
<evidence type="ECO:0000256" key="3">
    <source>
        <dbReference type="ARBA" id="ARBA00022475"/>
    </source>
</evidence>
<dbReference type="InterPro" id="IPR043429">
    <property type="entry name" value="ArtM/GltK/GlnP/TcyL/YhdX-like"/>
</dbReference>
<comment type="subcellular location">
    <subcellularLocation>
        <location evidence="1 8">Cell membrane</location>
        <topology evidence="1 8">Multi-pass membrane protein</topology>
    </subcellularLocation>
</comment>
<evidence type="ECO:0000256" key="2">
    <source>
        <dbReference type="ARBA" id="ARBA00022448"/>
    </source>
</evidence>
<keyword evidence="11" id="KW-1185">Reference proteome</keyword>
<feature type="transmembrane region" description="Helical" evidence="8">
    <location>
        <begin position="80"/>
        <end position="101"/>
    </location>
</feature>
<name>A0A660CCX4_9PSEU</name>
<dbReference type="PANTHER" id="PTHR30614:SF0">
    <property type="entry name" value="L-CYSTINE TRANSPORT SYSTEM PERMEASE PROTEIN TCYL"/>
    <property type="match status" value="1"/>
</dbReference>
<dbReference type="RefSeq" id="WP_030532010.1">
    <property type="nucleotide sequence ID" value="NZ_JOIJ01000006.1"/>
</dbReference>
<dbReference type="Gene3D" id="1.10.3720.10">
    <property type="entry name" value="MetI-like"/>
    <property type="match status" value="1"/>
</dbReference>
<keyword evidence="7 8" id="KW-0472">Membrane</keyword>
<keyword evidence="6 8" id="KW-1133">Transmembrane helix</keyword>
<keyword evidence="5" id="KW-0029">Amino-acid transport</keyword>
<feature type="transmembrane region" description="Helical" evidence="8">
    <location>
        <begin position="148"/>
        <end position="167"/>
    </location>
</feature>
<feature type="transmembrane region" description="Helical" evidence="8">
    <location>
        <begin position="52"/>
        <end position="74"/>
    </location>
</feature>
<dbReference type="EMBL" id="VLJV01000001">
    <property type="protein sequence ID" value="TWH18715.1"/>
    <property type="molecule type" value="Genomic_DNA"/>
</dbReference>
<dbReference type="CDD" id="cd06261">
    <property type="entry name" value="TM_PBP2"/>
    <property type="match status" value="1"/>
</dbReference>
<feature type="domain" description="ABC transmembrane type-1" evidence="9">
    <location>
        <begin position="18"/>
        <end position="206"/>
    </location>
</feature>
<dbReference type="GO" id="GO:0022857">
    <property type="term" value="F:transmembrane transporter activity"/>
    <property type="evidence" value="ECO:0007669"/>
    <property type="project" value="InterPro"/>
</dbReference>
<dbReference type="PROSITE" id="PS50928">
    <property type="entry name" value="ABC_TM1"/>
    <property type="match status" value="1"/>
</dbReference>
<dbReference type="AlphaFoldDB" id="A0A660CCX4"/>
<dbReference type="OrthoDB" id="92598at2"/>
<dbReference type="NCBIfam" id="TIGR01726">
    <property type="entry name" value="HEQRo_perm_3TM"/>
    <property type="match status" value="1"/>
</dbReference>
<dbReference type="PANTHER" id="PTHR30614">
    <property type="entry name" value="MEMBRANE COMPONENT OF AMINO ACID ABC TRANSPORTER"/>
    <property type="match status" value="1"/>
</dbReference>
<evidence type="ECO:0000256" key="6">
    <source>
        <dbReference type="ARBA" id="ARBA00022989"/>
    </source>
</evidence>
<sequence>MTFLNDWAHWLPSLLQGLGTSLLLTLCVAAIGFPLGLALALLSIAPVRIVRILSIAFIELFRGIPLLVVIFFAYFGFPDIGIVISAFATIVVAHSLNLGAYSSEVFRAGILHVGAGQREAATSLGLTQWHAFSRVVLPQALRAVPGPLMSFLIMVFQSTSLAFAIGVGEMTSKSFSIGSTTFDYLSVLVLAGIIYAVICIASARVVARAEAKMRT</sequence>
<comment type="caution">
    <text evidence="10">The sequence shown here is derived from an EMBL/GenBank/DDBJ whole genome shotgun (WGS) entry which is preliminary data.</text>
</comment>
<gene>
    <name evidence="10" type="ORF">JD82_00536</name>
</gene>
<evidence type="ECO:0000256" key="5">
    <source>
        <dbReference type="ARBA" id="ARBA00022970"/>
    </source>
</evidence>
<organism evidence="10 11">
    <name type="scientific">Prauserella rugosa</name>
    <dbReference type="NCBI Taxonomy" id="43354"/>
    <lineage>
        <taxon>Bacteria</taxon>
        <taxon>Bacillati</taxon>
        <taxon>Actinomycetota</taxon>
        <taxon>Actinomycetes</taxon>
        <taxon>Pseudonocardiales</taxon>
        <taxon>Pseudonocardiaceae</taxon>
        <taxon>Prauserella</taxon>
    </lineage>
</organism>
<reference evidence="10 11" key="1">
    <citation type="submission" date="2019-07" db="EMBL/GenBank/DDBJ databases">
        <title>R&amp;d 2014.</title>
        <authorList>
            <person name="Klenk H.-P."/>
        </authorList>
    </citation>
    <scope>NUCLEOTIDE SEQUENCE [LARGE SCALE GENOMIC DNA]</scope>
    <source>
        <strain evidence="10 11">DSM 43194</strain>
    </source>
</reference>
<dbReference type="Pfam" id="PF00528">
    <property type="entry name" value="BPD_transp_1"/>
    <property type="match status" value="1"/>
</dbReference>
<dbReference type="GO" id="GO:0043190">
    <property type="term" value="C:ATP-binding cassette (ABC) transporter complex"/>
    <property type="evidence" value="ECO:0007669"/>
    <property type="project" value="InterPro"/>
</dbReference>
<evidence type="ECO:0000313" key="10">
    <source>
        <dbReference type="EMBL" id="TWH18715.1"/>
    </source>
</evidence>
<keyword evidence="4 8" id="KW-0812">Transmembrane</keyword>
<evidence type="ECO:0000256" key="4">
    <source>
        <dbReference type="ARBA" id="ARBA00022692"/>
    </source>
</evidence>
<feature type="transmembrane region" description="Helical" evidence="8">
    <location>
        <begin position="20"/>
        <end position="45"/>
    </location>
</feature>
<dbReference type="InterPro" id="IPR000515">
    <property type="entry name" value="MetI-like"/>
</dbReference>
<evidence type="ECO:0000256" key="7">
    <source>
        <dbReference type="ARBA" id="ARBA00023136"/>
    </source>
</evidence>
<dbReference type="InterPro" id="IPR010065">
    <property type="entry name" value="AA_ABC_transptr_permease_3TM"/>
</dbReference>
<evidence type="ECO:0000313" key="11">
    <source>
        <dbReference type="Proteomes" id="UP000317303"/>
    </source>
</evidence>
<dbReference type="GO" id="GO:0006865">
    <property type="term" value="P:amino acid transport"/>
    <property type="evidence" value="ECO:0007669"/>
    <property type="project" value="UniProtKB-KW"/>
</dbReference>
<dbReference type="Proteomes" id="UP000317303">
    <property type="component" value="Unassembled WGS sequence"/>
</dbReference>
<evidence type="ECO:0000256" key="8">
    <source>
        <dbReference type="RuleBase" id="RU363032"/>
    </source>
</evidence>
<keyword evidence="3" id="KW-1003">Cell membrane</keyword>
<dbReference type="SUPFAM" id="SSF161098">
    <property type="entry name" value="MetI-like"/>
    <property type="match status" value="1"/>
</dbReference>